<dbReference type="RefSeq" id="WP_115302864.1">
    <property type="nucleotide sequence ID" value="NZ_CAAAHO010000004.1"/>
</dbReference>
<accession>A0A378I341</accession>
<dbReference type="OrthoDB" id="9985806at2"/>
<dbReference type="AlphaFoldDB" id="A0A378I341"/>
<sequence length="172" mass="19091">MRGYDGHVVGLTTHCQSIHLHGAMAGNITNKFTEDLAASLRQSDLPRNGNDQNIMPCVVSKLFSFFSARLDQPQRVAFNVNTCLLRRGDLRDGPTEFEQFLDRAGLNKEERETFIEFLLDERATDETGAGVSFDNLEQYIKQSGLSDKIAIVSSCSIIAMNNLTSLGLLHNP</sequence>
<dbReference type="Proteomes" id="UP000254968">
    <property type="component" value="Unassembled WGS sequence"/>
</dbReference>
<evidence type="ECO:0000313" key="2">
    <source>
        <dbReference type="Proteomes" id="UP000254968"/>
    </source>
</evidence>
<name>A0A378I341_9GAMM</name>
<proteinExistence type="predicted"/>
<dbReference type="EMBL" id="UGNV01000001">
    <property type="protein sequence ID" value="STX29170.1"/>
    <property type="molecule type" value="Genomic_DNA"/>
</dbReference>
<organism evidence="1 2">
    <name type="scientific">Legionella beliardensis</name>
    <dbReference type="NCBI Taxonomy" id="91822"/>
    <lineage>
        <taxon>Bacteria</taxon>
        <taxon>Pseudomonadati</taxon>
        <taxon>Pseudomonadota</taxon>
        <taxon>Gammaproteobacteria</taxon>
        <taxon>Legionellales</taxon>
        <taxon>Legionellaceae</taxon>
        <taxon>Legionella</taxon>
    </lineage>
</organism>
<reference evidence="1 2" key="1">
    <citation type="submission" date="2018-06" db="EMBL/GenBank/DDBJ databases">
        <authorList>
            <consortium name="Pathogen Informatics"/>
            <person name="Doyle S."/>
        </authorList>
    </citation>
    <scope>NUCLEOTIDE SEQUENCE [LARGE SCALE GENOMIC DNA]</scope>
    <source>
        <strain evidence="1 2">NCTC13315</strain>
    </source>
</reference>
<gene>
    <name evidence="1" type="ORF">NCTC13315_01705</name>
</gene>
<protein>
    <submittedName>
        <fullName evidence="1">Uncharacterized protein</fullName>
    </submittedName>
</protein>
<evidence type="ECO:0000313" key="1">
    <source>
        <dbReference type="EMBL" id="STX29170.1"/>
    </source>
</evidence>
<keyword evidence="2" id="KW-1185">Reference proteome</keyword>